<evidence type="ECO:0000256" key="5">
    <source>
        <dbReference type="ARBA" id="ARBA00022592"/>
    </source>
</evidence>
<dbReference type="InterPro" id="IPR034092">
    <property type="entry name" value="PHO1_SPX"/>
</dbReference>
<dbReference type="InterPro" id="IPR004331">
    <property type="entry name" value="SPX_dom"/>
</dbReference>
<feature type="transmembrane region" description="Helical" evidence="10">
    <location>
        <begin position="336"/>
        <end position="360"/>
    </location>
</feature>
<dbReference type="GO" id="GO:0000822">
    <property type="term" value="F:inositol hexakisphosphate binding"/>
    <property type="evidence" value="ECO:0007669"/>
    <property type="project" value="TreeGrafter"/>
</dbReference>
<evidence type="ECO:0000256" key="4">
    <source>
        <dbReference type="ARBA" id="ARBA00022475"/>
    </source>
</evidence>
<sequence length="737" mass="85301">MKFGKEFTSQMVPEWQSAYMNYNHLKILIKEILIFRRLQQNESTTSYQPNQPLPSKRSSRKRKVSLNRAFGGLSNRHSVNNDEGDEVILVSGIQSSSDVDYRTVFLRSSDDAGQSELAFFKRLDEEFNKVIGFYKSKVGEMVNEADELSKQMNTLIALRIKLEDPDYCGSSRIFSSRFSDVIQESKMRKEQEMVSTDILNDVKINVENPVASLKTALSKSRSKSGLFNKKETRDAEQKLKQAFIEFHQKLRQLKSYAFLNQLAFAKIMKKYDKSTSRNASKAYLEMVERSYLNQSDEVAKLMESVEAVFVEHFCNGNRSLGTKTLRHKAKTDMHRVTFFTGCFVGISFALVVAIILMIHIRKLLNNSKGRDLYMTSVFPLYSVFGYLVLHMLMYAGNIYFWKRYRVNYAFIFGFKPNTELGYREILLVASALSVLTLAAAISNLEMDIDVKSHRTVTELVPLGLVIVVLLIAVCPFDIFYRTNRFFLIKCIWHCVSVPLYKVTLPDFFLADQLTSQVQLFRNLEFYICYYGWGNYKKRDSIECRGSSIYDNISLAIAIIPYYIRCLQCVRRLLDGEDSSQAVNGLKYLSTIVAVVARTFYVQKKGLTLKLVAASTSVVATVYNTYWDLVCDWGLLRRDSENPWLRDKLLLPHRWMYFLAMVVNVILRLAWMQTVFDFHEAPFLHRTALVALISSLEIIRRGMWNFFRLENEHLNNVGKYRAFKSVPLPFSYENDKHL</sequence>
<keyword evidence="8 10" id="KW-0472">Membrane</keyword>
<evidence type="ECO:0000259" key="11">
    <source>
        <dbReference type="PROSITE" id="PS51380"/>
    </source>
</evidence>
<dbReference type="PROSITE" id="PS51380">
    <property type="entry name" value="EXS"/>
    <property type="match status" value="1"/>
</dbReference>
<evidence type="ECO:0000256" key="7">
    <source>
        <dbReference type="ARBA" id="ARBA00022989"/>
    </source>
</evidence>
<evidence type="ECO:0000259" key="12">
    <source>
        <dbReference type="PROSITE" id="PS51382"/>
    </source>
</evidence>
<evidence type="ECO:0000313" key="14">
    <source>
        <dbReference type="Proteomes" id="UP001229421"/>
    </source>
</evidence>
<dbReference type="Proteomes" id="UP001229421">
    <property type="component" value="Unassembled WGS sequence"/>
</dbReference>
<comment type="function">
    <text evidence="9">May transport inorganic phosphate (Pi).</text>
</comment>
<comment type="caution">
    <text evidence="13">The sequence shown here is derived from an EMBL/GenBank/DDBJ whole genome shotgun (WGS) entry which is preliminary data.</text>
</comment>
<evidence type="ECO:0000256" key="2">
    <source>
        <dbReference type="ARBA" id="ARBA00009665"/>
    </source>
</evidence>
<dbReference type="PROSITE" id="PS51382">
    <property type="entry name" value="SPX"/>
    <property type="match status" value="1"/>
</dbReference>
<keyword evidence="3" id="KW-0813">Transport</keyword>
<dbReference type="PANTHER" id="PTHR10783">
    <property type="entry name" value="XENOTROPIC AND POLYTROPIC RETROVIRUS RECEPTOR 1-RELATED"/>
    <property type="match status" value="1"/>
</dbReference>
<dbReference type="PANTHER" id="PTHR10783:SF124">
    <property type="entry name" value="PHOSPHATE TRANSPORTER PHO1 HOMOLOG 9"/>
    <property type="match status" value="1"/>
</dbReference>
<keyword evidence="7 10" id="KW-1133">Transmembrane helix</keyword>
<evidence type="ECO:0000313" key="13">
    <source>
        <dbReference type="EMBL" id="KAK1440802.1"/>
    </source>
</evidence>
<name>A0AAD8LM24_TARER</name>
<dbReference type="CDD" id="cd14476">
    <property type="entry name" value="SPX_PHO1_like"/>
    <property type="match status" value="1"/>
</dbReference>
<dbReference type="GO" id="GO:0006817">
    <property type="term" value="P:phosphate ion transport"/>
    <property type="evidence" value="ECO:0007669"/>
    <property type="project" value="UniProtKB-KW"/>
</dbReference>
<dbReference type="EMBL" id="JAUHHV010000001">
    <property type="protein sequence ID" value="KAK1440802.1"/>
    <property type="molecule type" value="Genomic_DNA"/>
</dbReference>
<dbReference type="Pfam" id="PF03124">
    <property type="entry name" value="EXS"/>
    <property type="match status" value="1"/>
</dbReference>
<reference evidence="13" key="1">
    <citation type="journal article" date="2023" name="bioRxiv">
        <title>Improved chromosome-level genome assembly for marigold (Tagetes erecta).</title>
        <authorList>
            <person name="Jiang F."/>
            <person name="Yuan L."/>
            <person name="Wang S."/>
            <person name="Wang H."/>
            <person name="Xu D."/>
            <person name="Wang A."/>
            <person name="Fan W."/>
        </authorList>
    </citation>
    <scope>NUCLEOTIDE SEQUENCE</scope>
    <source>
        <strain evidence="13">WSJ</strain>
        <tissue evidence="13">Leaf</tissue>
    </source>
</reference>
<dbReference type="AlphaFoldDB" id="A0AAD8LM24"/>
<dbReference type="Pfam" id="PF03105">
    <property type="entry name" value="SPX"/>
    <property type="match status" value="1"/>
</dbReference>
<proteinExistence type="inferred from homology"/>
<evidence type="ECO:0000256" key="6">
    <source>
        <dbReference type="ARBA" id="ARBA00022692"/>
    </source>
</evidence>
<feature type="transmembrane region" description="Helical" evidence="10">
    <location>
        <begin position="682"/>
        <end position="698"/>
    </location>
</feature>
<feature type="domain" description="SPX" evidence="12">
    <location>
        <begin position="1"/>
        <end position="285"/>
    </location>
</feature>
<accession>A0AAD8LM24</accession>
<dbReference type="GO" id="GO:0005802">
    <property type="term" value="C:trans-Golgi network"/>
    <property type="evidence" value="ECO:0007669"/>
    <property type="project" value="TreeGrafter"/>
</dbReference>
<keyword evidence="5" id="KW-0592">Phosphate transport</keyword>
<evidence type="ECO:0000256" key="1">
    <source>
        <dbReference type="ARBA" id="ARBA00004651"/>
    </source>
</evidence>
<dbReference type="GO" id="GO:0005886">
    <property type="term" value="C:plasma membrane"/>
    <property type="evidence" value="ECO:0007669"/>
    <property type="project" value="UniProtKB-SubCell"/>
</dbReference>
<gene>
    <name evidence="13" type="ORF">QVD17_06634</name>
</gene>
<feature type="transmembrane region" description="Helical" evidence="10">
    <location>
        <begin position="422"/>
        <end position="441"/>
    </location>
</feature>
<keyword evidence="6 10" id="KW-0812">Transmembrane</keyword>
<evidence type="ECO:0000256" key="8">
    <source>
        <dbReference type="ARBA" id="ARBA00023136"/>
    </source>
</evidence>
<dbReference type="InterPro" id="IPR004342">
    <property type="entry name" value="EXS_C"/>
</dbReference>
<feature type="transmembrane region" description="Helical" evidence="10">
    <location>
        <begin position="380"/>
        <end position="401"/>
    </location>
</feature>
<comment type="subcellular location">
    <subcellularLocation>
        <location evidence="1">Cell membrane</location>
        <topology evidence="1">Multi-pass membrane protein</topology>
    </subcellularLocation>
</comment>
<evidence type="ECO:0000256" key="10">
    <source>
        <dbReference type="SAM" id="Phobius"/>
    </source>
</evidence>
<organism evidence="13 14">
    <name type="scientific">Tagetes erecta</name>
    <name type="common">African marigold</name>
    <dbReference type="NCBI Taxonomy" id="13708"/>
    <lineage>
        <taxon>Eukaryota</taxon>
        <taxon>Viridiplantae</taxon>
        <taxon>Streptophyta</taxon>
        <taxon>Embryophyta</taxon>
        <taxon>Tracheophyta</taxon>
        <taxon>Spermatophyta</taxon>
        <taxon>Magnoliopsida</taxon>
        <taxon>eudicotyledons</taxon>
        <taxon>Gunneridae</taxon>
        <taxon>Pentapetalae</taxon>
        <taxon>asterids</taxon>
        <taxon>campanulids</taxon>
        <taxon>Asterales</taxon>
        <taxon>Asteraceae</taxon>
        <taxon>Asteroideae</taxon>
        <taxon>Heliantheae alliance</taxon>
        <taxon>Tageteae</taxon>
        <taxon>Tagetes</taxon>
    </lineage>
</organism>
<keyword evidence="4" id="KW-1003">Cell membrane</keyword>
<feature type="domain" description="EXS" evidence="11">
    <location>
        <begin position="544"/>
        <end position="737"/>
    </location>
</feature>
<evidence type="ECO:0000256" key="9">
    <source>
        <dbReference type="ARBA" id="ARBA00043939"/>
    </source>
</evidence>
<keyword evidence="14" id="KW-1185">Reference proteome</keyword>
<protein>
    <submittedName>
        <fullName evidence="13">Uncharacterized protein</fullName>
    </submittedName>
</protein>
<evidence type="ECO:0000256" key="3">
    <source>
        <dbReference type="ARBA" id="ARBA00022448"/>
    </source>
</evidence>
<feature type="transmembrane region" description="Helical" evidence="10">
    <location>
        <begin position="461"/>
        <end position="480"/>
    </location>
</feature>
<dbReference type="GO" id="GO:0016036">
    <property type="term" value="P:cellular response to phosphate starvation"/>
    <property type="evidence" value="ECO:0007669"/>
    <property type="project" value="TreeGrafter"/>
</dbReference>
<feature type="transmembrane region" description="Helical" evidence="10">
    <location>
        <begin position="654"/>
        <end position="670"/>
    </location>
</feature>
<comment type="similarity">
    <text evidence="2">Belongs to the SYG1 (TC 2.A.94) family.</text>
</comment>